<dbReference type="Gene3D" id="3.40.50.620">
    <property type="entry name" value="HUPs"/>
    <property type="match status" value="1"/>
</dbReference>
<protein>
    <submittedName>
        <fullName evidence="2">Universal stress protein</fullName>
    </submittedName>
</protein>
<sequence>MVRTLLSRAVVPVASVSDAEATAEALRGRLDGTESVIAVHVVEKAGGAPDKASVEQREAEAEAAFGALADGLDGLDVREEIRYGTDVAAAIVEAAHEHDASAIAFTPRGGSRWVKLLTGDVATTLVEESDVPVVVLPDEAGEET</sequence>
<evidence type="ECO:0000313" key="2">
    <source>
        <dbReference type="EMBL" id="MFC7139239.1"/>
    </source>
</evidence>
<name>A0ABD5Y4A8_9EURY</name>
<accession>A0ABD5Y4A8</accession>
<evidence type="ECO:0000313" key="3">
    <source>
        <dbReference type="Proteomes" id="UP001596432"/>
    </source>
</evidence>
<feature type="domain" description="UspA" evidence="1">
    <location>
        <begin position="8"/>
        <end position="137"/>
    </location>
</feature>
<dbReference type="InterPro" id="IPR014729">
    <property type="entry name" value="Rossmann-like_a/b/a_fold"/>
</dbReference>
<dbReference type="SUPFAM" id="SSF52402">
    <property type="entry name" value="Adenine nucleotide alpha hydrolases-like"/>
    <property type="match status" value="1"/>
</dbReference>
<reference evidence="2 3" key="1">
    <citation type="journal article" date="2019" name="Int. J. Syst. Evol. Microbiol.">
        <title>The Global Catalogue of Microorganisms (GCM) 10K type strain sequencing project: providing services to taxonomists for standard genome sequencing and annotation.</title>
        <authorList>
            <consortium name="The Broad Institute Genomics Platform"/>
            <consortium name="The Broad Institute Genome Sequencing Center for Infectious Disease"/>
            <person name="Wu L."/>
            <person name="Ma J."/>
        </authorList>
    </citation>
    <scope>NUCLEOTIDE SEQUENCE [LARGE SCALE GENOMIC DNA]</scope>
    <source>
        <strain evidence="2 3">XZYJT29</strain>
    </source>
</reference>
<gene>
    <name evidence="2" type="ORF">ACFQMA_05225</name>
</gene>
<dbReference type="Proteomes" id="UP001596432">
    <property type="component" value="Unassembled WGS sequence"/>
</dbReference>
<dbReference type="AlphaFoldDB" id="A0ABD5Y4A8"/>
<dbReference type="GeneID" id="78819491"/>
<evidence type="ECO:0000259" key="1">
    <source>
        <dbReference type="Pfam" id="PF00582"/>
    </source>
</evidence>
<proteinExistence type="predicted"/>
<dbReference type="EMBL" id="JBHTAS010000001">
    <property type="protein sequence ID" value="MFC7139239.1"/>
    <property type="molecule type" value="Genomic_DNA"/>
</dbReference>
<comment type="caution">
    <text evidence="2">The sequence shown here is derived from an EMBL/GenBank/DDBJ whole genome shotgun (WGS) entry which is preliminary data.</text>
</comment>
<dbReference type="InterPro" id="IPR006016">
    <property type="entry name" value="UspA"/>
</dbReference>
<dbReference type="RefSeq" id="WP_274324835.1">
    <property type="nucleotide sequence ID" value="NZ_CP118158.1"/>
</dbReference>
<dbReference type="Pfam" id="PF00582">
    <property type="entry name" value="Usp"/>
    <property type="match status" value="1"/>
</dbReference>
<keyword evidence="3" id="KW-1185">Reference proteome</keyword>
<organism evidence="2 3">
    <name type="scientific">Halosimplex aquaticum</name>
    <dbReference type="NCBI Taxonomy" id="3026162"/>
    <lineage>
        <taxon>Archaea</taxon>
        <taxon>Methanobacteriati</taxon>
        <taxon>Methanobacteriota</taxon>
        <taxon>Stenosarchaea group</taxon>
        <taxon>Halobacteria</taxon>
        <taxon>Halobacteriales</taxon>
        <taxon>Haloarculaceae</taxon>
        <taxon>Halosimplex</taxon>
    </lineage>
</organism>